<keyword evidence="1" id="KW-0812">Transmembrane</keyword>
<accession>A0A1F7S3Y9</accession>
<sequence length="195" mass="22085">MWAAVTAGNVTAWHYWQYMNPYEGQDTAKLPPRYRPGWKSPGIISIGGNYDEFYALPRYYVMKQWGRNVPKGSIRVDTVSDNPDLHVVAWRRPDSKLVIIAFNETTADIPATFNCSSIIGDIMHIRTADRENYVTKADIIPIANSFDEVIIGQSINTFIVPIPHVSVPELRFPAIFCILALFTILLALTWVQART</sequence>
<proteinExistence type="predicted"/>
<dbReference type="InterPro" id="IPR033452">
    <property type="entry name" value="GH30_C"/>
</dbReference>
<organism evidence="3 4">
    <name type="scientific">Candidatus Schekmanbacteria bacterium RBG_13_48_7</name>
    <dbReference type="NCBI Taxonomy" id="1817878"/>
    <lineage>
        <taxon>Bacteria</taxon>
        <taxon>Candidatus Schekmaniibacteriota</taxon>
    </lineage>
</organism>
<dbReference type="Proteomes" id="UP000179266">
    <property type="component" value="Unassembled WGS sequence"/>
</dbReference>
<reference evidence="3 4" key="1">
    <citation type="journal article" date="2016" name="Nat. Commun.">
        <title>Thousands of microbial genomes shed light on interconnected biogeochemical processes in an aquifer system.</title>
        <authorList>
            <person name="Anantharaman K."/>
            <person name="Brown C.T."/>
            <person name="Hug L.A."/>
            <person name="Sharon I."/>
            <person name="Castelle C.J."/>
            <person name="Probst A.J."/>
            <person name="Thomas B.C."/>
            <person name="Singh A."/>
            <person name="Wilkins M.J."/>
            <person name="Karaoz U."/>
            <person name="Brodie E.L."/>
            <person name="Williams K.H."/>
            <person name="Hubbard S.S."/>
            <person name="Banfield J.F."/>
        </authorList>
    </citation>
    <scope>NUCLEOTIDE SEQUENCE [LARGE SCALE GENOMIC DNA]</scope>
</reference>
<evidence type="ECO:0000313" key="4">
    <source>
        <dbReference type="Proteomes" id="UP000179266"/>
    </source>
</evidence>
<gene>
    <name evidence="3" type="ORF">A2161_17445</name>
</gene>
<dbReference type="AlphaFoldDB" id="A0A1F7S3Y9"/>
<keyword evidence="1" id="KW-0472">Membrane</keyword>
<feature type="transmembrane region" description="Helical" evidence="1">
    <location>
        <begin position="172"/>
        <end position="191"/>
    </location>
</feature>
<dbReference type="EMBL" id="MGDD01000035">
    <property type="protein sequence ID" value="OGL48522.1"/>
    <property type="molecule type" value="Genomic_DNA"/>
</dbReference>
<comment type="caution">
    <text evidence="3">The sequence shown here is derived from an EMBL/GenBank/DDBJ whole genome shotgun (WGS) entry which is preliminary data.</text>
</comment>
<dbReference type="Pfam" id="PF17189">
    <property type="entry name" value="Glyco_hydro_30C"/>
    <property type="match status" value="1"/>
</dbReference>
<name>A0A1F7S3Y9_9BACT</name>
<evidence type="ECO:0000313" key="3">
    <source>
        <dbReference type="EMBL" id="OGL48522.1"/>
    </source>
</evidence>
<feature type="domain" description="Glycosyl hydrolase family 30 beta sandwich" evidence="2">
    <location>
        <begin position="72"/>
        <end position="114"/>
    </location>
</feature>
<evidence type="ECO:0000259" key="2">
    <source>
        <dbReference type="Pfam" id="PF17189"/>
    </source>
</evidence>
<dbReference type="SUPFAM" id="SSF51011">
    <property type="entry name" value="Glycosyl hydrolase domain"/>
    <property type="match status" value="1"/>
</dbReference>
<dbReference type="InterPro" id="IPR013780">
    <property type="entry name" value="Glyco_hydro_b"/>
</dbReference>
<keyword evidence="1" id="KW-1133">Transmembrane helix</keyword>
<dbReference type="Gene3D" id="2.60.40.1180">
    <property type="entry name" value="Golgi alpha-mannosidase II"/>
    <property type="match status" value="1"/>
</dbReference>
<evidence type="ECO:0000256" key="1">
    <source>
        <dbReference type="SAM" id="Phobius"/>
    </source>
</evidence>
<protein>
    <recommendedName>
        <fullName evidence="2">Glycosyl hydrolase family 30 beta sandwich domain-containing protein</fullName>
    </recommendedName>
</protein>